<proteinExistence type="predicted"/>
<protein>
    <submittedName>
        <fullName evidence="3">Phosphodiester glycosidase family protein</fullName>
    </submittedName>
</protein>
<dbReference type="Proteomes" id="UP001139104">
    <property type="component" value="Unassembled WGS sequence"/>
</dbReference>
<dbReference type="EMBL" id="JAIVFP010000001">
    <property type="protein sequence ID" value="MCI4682155.1"/>
    <property type="molecule type" value="Genomic_DNA"/>
</dbReference>
<keyword evidence="3" id="KW-0326">Glycosidase</keyword>
<accession>A0ABS9Z3Z4</accession>
<dbReference type="InterPro" id="IPR018711">
    <property type="entry name" value="NAGPA"/>
</dbReference>
<comment type="caution">
    <text evidence="3">The sequence shown here is derived from an EMBL/GenBank/DDBJ whole genome shotgun (WGS) entry which is preliminary data.</text>
</comment>
<evidence type="ECO:0000256" key="1">
    <source>
        <dbReference type="SAM" id="SignalP"/>
    </source>
</evidence>
<feature type="domain" description="Phosphodiester glycosidase" evidence="2">
    <location>
        <begin position="86"/>
        <end position="234"/>
    </location>
</feature>
<gene>
    <name evidence="3" type="ORF">K2U94_05150</name>
</gene>
<keyword evidence="3" id="KW-0378">Hydrolase</keyword>
<dbReference type="GO" id="GO:0016798">
    <property type="term" value="F:hydrolase activity, acting on glycosyl bonds"/>
    <property type="evidence" value="ECO:0007669"/>
    <property type="project" value="UniProtKB-KW"/>
</dbReference>
<keyword evidence="1" id="KW-0732">Signal</keyword>
<sequence length="258" mass="27462">MRNIFSFGAGVGLALLLAPSAGAFPFPFAPPAIAAPCADLRAEDRSYTICRFDPKTDDLRLFWRGPNGQPLGSFAAAAATLAPGEKLVFAMNAGMYNDKQAPIGLYIEKGVEMKRANTRSGSGNFHLKPNGVFYFGPGYAGVMETSQFLSQRPHAAYASQSGPMLVVNGHIHPRINADGVSEKIRNGVGIGRAGEVLFAISNQPVTFHQFAGLFRDVLRCNNALFLDGSVSALYAPNLGRNDFAVPLGPMVGVVKTTP</sequence>
<organism evidence="3 4">
    <name type="scientific">Candidatus Rhodoblastus alkanivorans</name>
    <dbReference type="NCBI Taxonomy" id="2954117"/>
    <lineage>
        <taxon>Bacteria</taxon>
        <taxon>Pseudomonadati</taxon>
        <taxon>Pseudomonadota</taxon>
        <taxon>Alphaproteobacteria</taxon>
        <taxon>Hyphomicrobiales</taxon>
        <taxon>Rhodoblastaceae</taxon>
        <taxon>Rhodoblastus</taxon>
    </lineage>
</organism>
<dbReference type="Pfam" id="PF09992">
    <property type="entry name" value="NAGPA"/>
    <property type="match status" value="1"/>
</dbReference>
<feature type="signal peptide" evidence="1">
    <location>
        <begin position="1"/>
        <end position="23"/>
    </location>
</feature>
<name>A0ABS9Z3Z4_9HYPH</name>
<dbReference type="RefSeq" id="WP_243066185.1">
    <property type="nucleotide sequence ID" value="NZ_JAIVFK010000014.1"/>
</dbReference>
<evidence type="ECO:0000313" key="3">
    <source>
        <dbReference type="EMBL" id="MCI4682155.1"/>
    </source>
</evidence>
<evidence type="ECO:0000313" key="4">
    <source>
        <dbReference type="Proteomes" id="UP001139104"/>
    </source>
</evidence>
<feature type="chain" id="PRO_5047332012" evidence="1">
    <location>
        <begin position="24"/>
        <end position="258"/>
    </location>
</feature>
<evidence type="ECO:0000259" key="2">
    <source>
        <dbReference type="Pfam" id="PF09992"/>
    </source>
</evidence>
<keyword evidence="4" id="KW-1185">Reference proteome</keyword>
<reference evidence="3" key="1">
    <citation type="journal article" date="2022" name="ISME J.">
        <title>Identification of active gaseous-alkane degraders at natural gas seeps.</title>
        <authorList>
            <person name="Farhan Ul Haque M."/>
            <person name="Hernandez M."/>
            <person name="Crombie A.T."/>
            <person name="Murrell J.C."/>
        </authorList>
    </citation>
    <scope>NUCLEOTIDE SEQUENCE</scope>
    <source>
        <strain evidence="3">PC2</strain>
    </source>
</reference>